<keyword evidence="5" id="KW-0067">ATP-binding</keyword>
<dbReference type="PROSITE" id="PS51192">
    <property type="entry name" value="HELICASE_ATP_BIND_1"/>
    <property type="match status" value="1"/>
</dbReference>
<evidence type="ECO:0000313" key="8">
    <source>
        <dbReference type="EMBL" id="WFC95421.1"/>
    </source>
</evidence>
<dbReference type="InterPro" id="IPR027417">
    <property type="entry name" value="P-loop_NTPase"/>
</dbReference>
<gene>
    <name evidence="8" type="ORF">MBRA1_002069</name>
</gene>
<dbReference type="GO" id="GO:0005524">
    <property type="term" value="F:ATP binding"/>
    <property type="evidence" value="ECO:0007669"/>
    <property type="project" value="UniProtKB-KW"/>
</dbReference>
<feature type="domain" description="Helicase ATP-binding" evidence="7">
    <location>
        <begin position="79"/>
        <end position="334"/>
    </location>
</feature>
<dbReference type="AlphaFoldDB" id="A0AAF0DTH1"/>
<dbReference type="EMBL" id="CP119952">
    <property type="protein sequence ID" value="WFC95421.1"/>
    <property type="molecule type" value="Genomic_DNA"/>
</dbReference>
<evidence type="ECO:0000256" key="5">
    <source>
        <dbReference type="ARBA" id="ARBA00022840"/>
    </source>
</evidence>
<protein>
    <recommendedName>
        <fullName evidence="1">RNA helicase</fullName>
        <ecNumber evidence="1">3.6.4.13</ecNumber>
    </recommendedName>
</protein>
<reference evidence="8" key="1">
    <citation type="submission" date="2023-03" db="EMBL/GenBank/DDBJ databases">
        <title>Mating type loci evolution in Malassezia.</title>
        <authorList>
            <person name="Coelho M.A."/>
        </authorList>
    </citation>
    <scope>NUCLEOTIDE SEQUENCE</scope>
    <source>
        <strain evidence="8">CBS 14135</strain>
    </source>
</reference>
<dbReference type="InterPro" id="IPR050547">
    <property type="entry name" value="DEAD_box_RNA_helicases"/>
</dbReference>
<evidence type="ECO:0000256" key="6">
    <source>
        <dbReference type="SAM" id="MobiDB-lite"/>
    </source>
</evidence>
<keyword evidence="4" id="KW-0347">Helicase</keyword>
<sequence length="588" mass="63024">MLRLAAARIAPRTGTYPTAGAEARWLTTARRTEAAAHPPSVQARSEAFQRLGLSPNLSTHLVTALPHITAPTRTQEALIPAVLSPTDVVLRAHTGSGKSFALLLALLSKPRLLFRHAGGAPQAGVSAWVVVPSNELAEQYMAWARAMLPRELTDTLPAVIQSVVRGGNTDLQLAQLRDAPPHIVVGTPTRLLEILAAPHGETLLGLSTLRTLAMDEADALLQLPGRFPSGKQVWRHLAHRAPGLELLNYVMRRRATYSGGERQLTVGLERRDARRPPEPVRRTQYRGAERSHGLATPRARTPGTVPLQLICTSATANSVLRHFLGARTGWLRTNLRETKDTAVYLDQTGMNSGAPASAALPREIEHTCLVVDAPTDIGEAAPGALQLPALRNARPVHRGAGPDALRPDRPVVAASDAPAEHTIDPLLLEALAFAFAADGVARGLALIPPRWSLRKTQAALEALGVPVQPIVPDEQVMERADPVLYLLQSSSARGLDVPHLSHVFLVGLPAVGDAVHYTHVAGRVARIGSGTDSAERAPGKVVTLLRGHNQPGIEAVSSAEHRLATLYRRLGVVPRAFDLSLVDARHES</sequence>
<dbReference type="GO" id="GO:0016787">
    <property type="term" value="F:hydrolase activity"/>
    <property type="evidence" value="ECO:0007669"/>
    <property type="project" value="UniProtKB-KW"/>
</dbReference>
<dbReference type="GO" id="GO:0003724">
    <property type="term" value="F:RNA helicase activity"/>
    <property type="evidence" value="ECO:0007669"/>
    <property type="project" value="UniProtKB-EC"/>
</dbReference>
<dbReference type="PANTHER" id="PTHR47963:SF8">
    <property type="entry name" value="ATP-DEPENDENT RNA HELICASE DEAD"/>
    <property type="match status" value="1"/>
</dbReference>
<name>A0AAF0DTH1_9BASI</name>
<keyword evidence="3" id="KW-0378">Hydrolase</keyword>
<accession>A0AAF0DTH1</accession>
<evidence type="ECO:0000256" key="1">
    <source>
        <dbReference type="ARBA" id="ARBA00012552"/>
    </source>
</evidence>
<proteinExistence type="predicted"/>
<evidence type="ECO:0000256" key="2">
    <source>
        <dbReference type="ARBA" id="ARBA00022741"/>
    </source>
</evidence>
<keyword evidence="9" id="KW-1185">Reference proteome</keyword>
<dbReference type="SUPFAM" id="SSF52540">
    <property type="entry name" value="P-loop containing nucleoside triphosphate hydrolases"/>
    <property type="match status" value="2"/>
</dbReference>
<organism evidence="8 9">
    <name type="scientific">Malassezia brasiliensis</name>
    <dbReference type="NCBI Taxonomy" id="1821822"/>
    <lineage>
        <taxon>Eukaryota</taxon>
        <taxon>Fungi</taxon>
        <taxon>Dikarya</taxon>
        <taxon>Basidiomycota</taxon>
        <taxon>Ustilaginomycotina</taxon>
        <taxon>Malasseziomycetes</taxon>
        <taxon>Malasseziales</taxon>
        <taxon>Malasseziaceae</taxon>
        <taxon>Malassezia</taxon>
    </lineage>
</organism>
<evidence type="ECO:0000313" key="9">
    <source>
        <dbReference type="Proteomes" id="UP001216638"/>
    </source>
</evidence>
<dbReference type="InterPro" id="IPR014001">
    <property type="entry name" value="Helicase_ATP-bd"/>
</dbReference>
<dbReference type="GO" id="GO:0003723">
    <property type="term" value="F:RNA binding"/>
    <property type="evidence" value="ECO:0007669"/>
    <property type="project" value="TreeGrafter"/>
</dbReference>
<evidence type="ECO:0000256" key="4">
    <source>
        <dbReference type="ARBA" id="ARBA00022806"/>
    </source>
</evidence>
<dbReference type="SMART" id="SM00487">
    <property type="entry name" value="DEXDc"/>
    <property type="match status" value="1"/>
</dbReference>
<feature type="compositionally biased region" description="Basic and acidic residues" evidence="6">
    <location>
        <begin position="272"/>
        <end position="292"/>
    </location>
</feature>
<keyword evidence="2" id="KW-0547">Nucleotide-binding</keyword>
<evidence type="ECO:0000259" key="7">
    <source>
        <dbReference type="PROSITE" id="PS51192"/>
    </source>
</evidence>
<evidence type="ECO:0000256" key="3">
    <source>
        <dbReference type="ARBA" id="ARBA00022801"/>
    </source>
</evidence>
<dbReference type="Proteomes" id="UP001216638">
    <property type="component" value="Chromosome 2"/>
</dbReference>
<dbReference type="InterPro" id="IPR011545">
    <property type="entry name" value="DEAD/DEAH_box_helicase_dom"/>
</dbReference>
<dbReference type="Pfam" id="PF00270">
    <property type="entry name" value="DEAD"/>
    <property type="match status" value="1"/>
</dbReference>
<feature type="region of interest" description="Disordered" evidence="6">
    <location>
        <begin position="272"/>
        <end position="301"/>
    </location>
</feature>
<dbReference type="Gene3D" id="3.40.50.300">
    <property type="entry name" value="P-loop containing nucleotide triphosphate hydrolases"/>
    <property type="match status" value="2"/>
</dbReference>
<dbReference type="PANTHER" id="PTHR47963">
    <property type="entry name" value="DEAD-BOX ATP-DEPENDENT RNA HELICASE 47, MITOCHONDRIAL"/>
    <property type="match status" value="1"/>
</dbReference>
<dbReference type="EC" id="3.6.4.13" evidence="1"/>